<dbReference type="EMBL" id="LYUD01000034">
    <property type="protein sequence ID" value="OAZ75497.1"/>
    <property type="molecule type" value="Genomic_DNA"/>
</dbReference>
<evidence type="ECO:0000313" key="5">
    <source>
        <dbReference type="Proteomes" id="UP000093796"/>
    </source>
</evidence>
<dbReference type="InterPro" id="IPR009057">
    <property type="entry name" value="Homeodomain-like_sf"/>
</dbReference>
<keyword evidence="2" id="KW-0238">DNA-binding</keyword>
<dbReference type="PROSITE" id="PS01081">
    <property type="entry name" value="HTH_TETR_1"/>
    <property type="match status" value="1"/>
</dbReference>
<dbReference type="InterPro" id="IPR039536">
    <property type="entry name" value="TetR_C_Proteobacteria"/>
</dbReference>
<dbReference type="Gene3D" id="1.10.357.10">
    <property type="entry name" value="Tetracycline Repressor, domain 2"/>
    <property type="match status" value="1"/>
</dbReference>
<dbReference type="PANTHER" id="PTHR30055:SF146">
    <property type="entry name" value="HTH-TYPE TRANSCRIPTIONAL DUAL REGULATOR CECR"/>
    <property type="match status" value="1"/>
</dbReference>
<dbReference type="OrthoDB" id="9816431at2"/>
<evidence type="ECO:0000256" key="2">
    <source>
        <dbReference type="ARBA" id="ARBA00023125"/>
    </source>
</evidence>
<dbReference type="InterPro" id="IPR050109">
    <property type="entry name" value="HTH-type_TetR-like_transc_reg"/>
</dbReference>
<evidence type="ECO:0000256" key="1">
    <source>
        <dbReference type="ARBA" id="ARBA00023015"/>
    </source>
</evidence>
<protein>
    <submittedName>
        <fullName evidence="4">HTH-type transcriptional repressor AcnR</fullName>
    </submittedName>
</protein>
<dbReference type="OMA" id="ESKCVVH"/>
<dbReference type="PANTHER" id="PTHR30055">
    <property type="entry name" value="HTH-TYPE TRANSCRIPTIONAL REGULATOR RUTR"/>
    <property type="match status" value="1"/>
</dbReference>
<dbReference type="PATRIC" id="fig|438.15.peg.423"/>
<dbReference type="GO" id="GO:0003700">
    <property type="term" value="F:DNA-binding transcription factor activity"/>
    <property type="evidence" value="ECO:0007669"/>
    <property type="project" value="TreeGrafter"/>
</dbReference>
<dbReference type="Proteomes" id="UP000093796">
    <property type="component" value="Unassembled WGS sequence"/>
</dbReference>
<dbReference type="GO" id="GO:0000976">
    <property type="term" value="F:transcription cis-regulatory region binding"/>
    <property type="evidence" value="ECO:0007669"/>
    <property type="project" value="TreeGrafter"/>
</dbReference>
<keyword evidence="3" id="KW-0804">Transcription</keyword>
<dbReference type="eggNOG" id="COG1309">
    <property type="taxonomic scope" value="Bacteria"/>
</dbReference>
<reference evidence="4 5" key="1">
    <citation type="submission" date="2016-05" db="EMBL/GenBank/DDBJ databases">
        <title>Genome sequencing of Acetobacter pasteurianus strain SRCM100623.</title>
        <authorList>
            <person name="Song Y.R."/>
        </authorList>
    </citation>
    <scope>NUCLEOTIDE SEQUENCE [LARGE SCALE GENOMIC DNA]</scope>
    <source>
        <strain evidence="4 5">SRCM100623</strain>
    </source>
</reference>
<sequence>MSESSSVSSLTSTCTGESEAKREQILKGAYNVFAEHGYEGASMSAIAREAGVSKGTLYNYFTNKADLFGAFVEKCCREKLPPALAPVQKEASPKETLTAVARAMVQLITQPESLMLYRMIVSEAPHFPQLATIFWSHGPRIAIETLSNWIREQTQRGTLKTDDPVFAAEQFFSLCQTRIAHRKRFNMPYDNMAEDEEKVIHASVKMFLATYGA</sequence>
<dbReference type="GeneID" id="60375051"/>
<dbReference type="InterPro" id="IPR001647">
    <property type="entry name" value="HTH_TetR"/>
</dbReference>
<dbReference type="Pfam" id="PF00440">
    <property type="entry name" value="TetR_N"/>
    <property type="match status" value="1"/>
</dbReference>
<gene>
    <name evidence="4" type="ORF">SRCM100623_00374</name>
</gene>
<comment type="caution">
    <text evidence="4">The sequence shown here is derived from an EMBL/GenBank/DDBJ whole genome shotgun (WGS) entry which is preliminary data.</text>
</comment>
<dbReference type="FunFam" id="1.10.10.60:FF:000141">
    <property type="entry name" value="TetR family transcriptional regulator"/>
    <property type="match status" value="1"/>
</dbReference>
<dbReference type="Pfam" id="PF14246">
    <property type="entry name" value="TetR_C_7"/>
    <property type="match status" value="1"/>
</dbReference>
<proteinExistence type="predicted"/>
<dbReference type="AlphaFoldDB" id="A0A1A0DLE7"/>
<evidence type="ECO:0000256" key="3">
    <source>
        <dbReference type="ARBA" id="ARBA00023163"/>
    </source>
</evidence>
<keyword evidence="1" id="KW-0805">Transcription regulation</keyword>
<dbReference type="SUPFAM" id="SSF48498">
    <property type="entry name" value="Tetracyclin repressor-like, C-terminal domain"/>
    <property type="match status" value="1"/>
</dbReference>
<organism evidence="4 5">
    <name type="scientific">Acetobacter pasteurianus</name>
    <name type="common">Acetobacter turbidans</name>
    <dbReference type="NCBI Taxonomy" id="438"/>
    <lineage>
        <taxon>Bacteria</taxon>
        <taxon>Pseudomonadati</taxon>
        <taxon>Pseudomonadota</taxon>
        <taxon>Alphaproteobacteria</taxon>
        <taxon>Acetobacterales</taxon>
        <taxon>Acetobacteraceae</taxon>
        <taxon>Acetobacter</taxon>
    </lineage>
</organism>
<dbReference type="InterPro" id="IPR036271">
    <property type="entry name" value="Tet_transcr_reg_TetR-rel_C_sf"/>
</dbReference>
<dbReference type="Gene3D" id="1.10.10.60">
    <property type="entry name" value="Homeodomain-like"/>
    <property type="match status" value="1"/>
</dbReference>
<accession>A0A1A0DLE7</accession>
<dbReference type="RefSeq" id="WP_003626479.1">
    <property type="nucleotide sequence ID" value="NZ_BSCN01000093.1"/>
</dbReference>
<dbReference type="PRINTS" id="PR00455">
    <property type="entry name" value="HTHTETR"/>
</dbReference>
<dbReference type="SUPFAM" id="SSF46689">
    <property type="entry name" value="Homeodomain-like"/>
    <property type="match status" value="1"/>
</dbReference>
<dbReference type="PROSITE" id="PS50977">
    <property type="entry name" value="HTH_TETR_2"/>
    <property type="match status" value="1"/>
</dbReference>
<dbReference type="InterPro" id="IPR023772">
    <property type="entry name" value="DNA-bd_HTH_TetR-type_CS"/>
</dbReference>
<name>A0A1A0DLE7_ACEPA</name>
<evidence type="ECO:0000313" key="4">
    <source>
        <dbReference type="EMBL" id="OAZ75497.1"/>
    </source>
</evidence>